<evidence type="ECO:0000256" key="4">
    <source>
        <dbReference type="ARBA" id="ARBA00023136"/>
    </source>
</evidence>
<keyword evidence="4 6" id="KW-0472">Membrane</keyword>
<comment type="subcellular location">
    <subcellularLocation>
        <location evidence="1">Membrane</location>
        <topology evidence="1">Multi-pass membrane protein</topology>
    </subcellularLocation>
</comment>
<organism evidence="8 9">
    <name type="scientific">Gracilariopsis chorda</name>
    <dbReference type="NCBI Taxonomy" id="448386"/>
    <lineage>
        <taxon>Eukaryota</taxon>
        <taxon>Rhodophyta</taxon>
        <taxon>Florideophyceae</taxon>
        <taxon>Rhodymeniophycidae</taxon>
        <taxon>Gracilariales</taxon>
        <taxon>Gracilariaceae</taxon>
        <taxon>Gracilariopsis</taxon>
    </lineage>
</organism>
<evidence type="ECO:0000256" key="1">
    <source>
        <dbReference type="ARBA" id="ARBA00004141"/>
    </source>
</evidence>
<dbReference type="PANTHER" id="PTHR11132">
    <property type="entry name" value="SOLUTE CARRIER FAMILY 35"/>
    <property type="match status" value="1"/>
</dbReference>
<keyword evidence="2 6" id="KW-0812">Transmembrane</keyword>
<feature type="compositionally biased region" description="Polar residues" evidence="5">
    <location>
        <begin position="343"/>
        <end position="357"/>
    </location>
</feature>
<dbReference type="GO" id="GO:0016020">
    <property type="term" value="C:membrane"/>
    <property type="evidence" value="ECO:0007669"/>
    <property type="project" value="UniProtKB-SubCell"/>
</dbReference>
<comment type="caution">
    <text evidence="8">The sequence shown here is derived from an EMBL/GenBank/DDBJ whole genome shotgun (WGS) entry which is preliminary data.</text>
</comment>
<dbReference type="EMBL" id="NBIV01000196">
    <property type="protein sequence ID" value="PXF41776.1"/>
    <property type="molecule type" value="Genomic_DNA"/>
</dbReference>
<accession>A0A2V3II59</accession>
<evidence type="ECO:0000256" key="3">
    <source>
        <dbReference type="ARBA" id="ARBA00022989"/>
    </source>
</evidence>
<dbReference type="InterPro" id="IPR050186">
    <property type="entry name" value="TPT_transporter"/>
</dbReference>
<dbReference type="AlphaFoldDB" id="A0A2V3II59"/>
<evidence type="ECO:0000313" key="8">
    <source>
        <dbReference type="EMBL" id="PXF41776.1"/>
    </source>
</evidence>
<name>A0A2V3II59_9FLOR</name>
<feature type="transmembrane region" description="Helical" evidence="6">
    <location>
        <begin position="162"/>
        <end position="182"/>
    </location>
</feature>
<dbReference type="InterPro" id="IPR004853">
    <property type="entry name" value="Sugar_P_trans_dom"/>
</dbReference>
<evidence type="ECO:0000256" key="5">
    <source>
        <dbReference type="SAM" id="MobiDB-lite"/>
    </source>
</evidence>
<evidence type="ECO:0000256" key="2">
    <source>
        <dbReference type="ARBA" id="ARBA00022692"/>
    </source>
</evidence>
<evidence type="ECO:0000313" key="9">
    <source>
        <dbReference type="Proteomes" id="UP000247409"/>
    </source>
</evidence>
<gene>
    <name evidence="8" type="ORF">BWQ96_08497</name>
</gene>
<protein>
    <submittedName>
        <fullName evidence="8">Putative UDP-sugar transporter</fullName>
    </submittedName>
</protein>
<feature type="region of interest" description="Disordered" evidence="5">
    <location>
        <begin position="343"/>
        <end position="368"/>
    </location>
</feature>
<keyword evidence="9" id="KW-1185">Reference proteome</keyword>
<reference evidence="8 9" key="1">
    <citation type="journal article" date="2018" name="Mol. Biol. Evol.">
        <title>Analysis of the draft genome of the red seaweed Gracilariopsis chorda provides insights into genome size evolution in Rhodophyta.</title>
        <authorList>
            <person name="Lee J."/>
            <person name="Yang E.C."/>
            <person name="Graf L."/>
            <person name="Yang J.H."/>
            <person name="Qiu H."/>
            <person name="Zel Zion U."/>
            <person name="Chan C.X."/>
            <person name="Stephens T.G."/>
            <person name="Weber A.P.M."/>
            <person name="Boo G.H."/>
            <person name="Boo S.M."/>
            <person name="Kim K.M."/>
            <person name="Shin Y."/>
            <person name="Jung M."/>
            <person name="Lee S.J."/>
            <person name="Yim H.S."/>
            <person name="Lee J.H."/>
            <person name="Bhattacharya D."/>
            <person name="Yoon H.S."/>
        </authorList>
    </citation>
    <scope>NUCLEOTIDE SEQUENCE [LARGE SCALE GENOMIC DNA]</scope>
    <source>
        <strain evidence="8 9">SKKU-2015</strain>
        <tissue evidence="8">Whole body</tissue>
    </source>
</reference>
<dbReference type="OrthoDB" id="417037at2759"/>
<dbReference type="Proteomes" id="UP000247409">
    <property type="component" value="Unassembled WGS sequence"/>
</dbReference>
<feature type="transmembrane region" description="Helical" evidence="6">
    <location>
        <begin position="313"/>
        <end position="332"/>
    </location>
</feature>
<evidence type="ECO:0000256" key="6">
    <source>
        <dbReference type="SAM" id="Phobius"/>
    </source>
</evidence>
<feature type="transmembrane region" description="Helical" evidence="6">
    <location>
        <begin position="40"/>
        <end position="60"/>
    </location>
</feature>
<keyword evidence="8" id="KW-0813">Transport</keyword>
<feature type="domain" description="Sugar phosphate transporter" evidence="7">
    <location>
        <begin position="46"/>
        <end position="330"/>
    </location>
</feature>
<feature type="transmembrane region" description="Helical" evidence="6">
    <location>
        <begin position="219"/>
        <end position="237"/>
    </location>
</feature>
<keyword evidence="8" id="KW-0762">Sugar transport</keyword>
<evidence type="ECO:0000259" key="7">
    <source>
        <dbReference type="Pfam" id="PF03151"/>
    </source>
</evidence>
<feature type="transmembrane region" description="Helical" evidence="6">
    <location>
        <begin position="109"/>
        <end position="131"/>
    </location>
</feature>
<dbReference type="Pfam" id="PF03151">
    <property type="entry name" value="TPT"/>
    <property type="match status" value="1"/>
</dbReference>
<proteinExistence type="predicted"/>
<feature type="transmembrane region" description="Helical" evidence="6">
    <location>
        <begin position="189"/>
        <end position="207"/>
    </location>
</feature>
<feature type="transmembrane region" description="Helical" evidence="6">
    <location>
        <begin position="72"/>
        <end position="97"/>
    </location>
</feature>
<sequence>MTARNSESVKLLSSRSYSTPITVSTVESRKDVAPQQSQSIMLSLAVCLLYGGTSVCITFFNKAIFSVYEFHFPCFLTLLQITVCLFILTVANAFRFIKLTTPTFALIKHVYPLTLCWWTYVISGIAALRYLNIPMFSTLRKSTALIVLILEALLLSKHSKPSIWVSIFVMVTGGIIAGVTDLSFSREGYVLVLLCCVATALYLILIVKLGKHPSLDTFSLLYFNNLLSFPLMLFYILAFTTELKEVPQYQHIRSSKFWAFLLFSAAQATLLNVAIFLCTRLNSPLATTVTGQIKDFVTVGFGLVVFGDVKLSVPNLIGLAVSLFGSVLYSLLKFIHARRSRQLQHSPGPSKSSSFVPNVTKLESKTSS</sequence>
<feature type="transmembrane region" description="Helical" evidence="6">
    <location>
        <begin position="257"/>
        <end position="277"/>
    </location>
</feature>
<keyword evidence="3 6" id="KW-1133">Transmembrane helix</keyword>